<evidence type="ECO:0000313" key="1">
    <source>
        <dbReference type="EMBL" id="GAA0138416.1"/>
    </source>
</evidence>
<evidence type="ECO:0000313" key="2">
    <source>
        <dbReference type="Proteomes" id="UP001454036"/>
    </source>
</evidence>
<proteinExistence type="predicted"/>
<comment type="caution">
    <text evidence="1">The sequence shown here is derived from an EMBL/GenBank/DDBJ whole genome shotgun (WGS) entry which is preliminary data.</text>
</comment>
<dbReference type="EMBL" id="BAABME010000011">
    <property type="protein sequence ID" value="GAA0138416.1"/>
    <property type="molecule type" value="Genomic_DNA"/>
</dbReference>
<keyword evidence="2" id="KW-1185">Reference proteome</keyword>
<name>A0AAV3NHY5_LITER</name>
<organism evidence="1 2">
    <name type="scientific">Lithospermum erythrorhizon</name>
    <name type="common">Purple gromwell</name>
    <name type="synonym">Lithospermum officinale var. erythrorhizon</name>
    <dbReference type="NCBI Taxonomy" id="34254"/>
    <lineage>
        <taxon>Eukaryota</taxon>
        <taxon>Viridiplantae</taxon>
        <taxon>Streptophyta</taxon>
        <taxon>Embryophyta</taxon>
        <taxon>Tracheophyta</taxon>
        <taxon>Spermatophyta</taxon>
        <taxon>Magnoliopsida</taxon>
        <taxon>eudicotyledons</taxon>
        <taxon>Gunneridae</taxon>
        <taxon>Pentapetalae</taxon>
        <taxon>asterids</taxon>
        <taxon>lamiids</taxon>
        <taxon>Boraginales</taxon>
        <taxon>Boraginaceae</taxon>
        <taxon>Boraginoideae</taxon>
        <taxon>Lithospermeae</taxon>
        <taxon>Lithospermum</taxon>
    </lineage>
</organism>
<dbReference type="Proteomes" id="UP001454036">
    <property type="component" value="Unassembled WGS sequence"/>
</dbReference>
<dbReference type="AlphaFoldDB" id="A0AAV3NHY5"/>
<gene>
    <name evidence="1" type="ORF">LIER_00168</name>
</gene>
<accession>A0AAV3NHY5</accession>
<sequence length="115" mass="12640">MPFYSTQKSCCIVSGPLFSQNNHAAEFYAVTAAADQVGLWRYPQICELNKESVGKQSLDSGYNRKIATPNVQGNEDINKYDIIISFVPTPLPTQTGIFSELWACCCCCCCIVSPS</sequence>
<protein>
    <submittedName>
        <fullName evidence="1">Uncharacterized protein</fullName>
    </submittedName>
</protein>
<reference evidence="1 2" key="1">
    <citation type="submission" date="2024-01" db="EMBL/GenBank/DDBJ databases">
        <title>The complete chloroplast genome sequence of Lithospermum erythrorhizon: insights into the phylogenetic relationship among Boraginaceae species and the maternal lineages of purple gromwells.</title>
        <authorList>
            <person name="Okada T."/>
            <person name="Watanabe K."/>
        </authorList>
    </citation>
    <scope>NUCLEOTIDE SEQUENCE [LARGE SCALE GENOMIC DNA]</scope>
</reference>